<sequence>MFLKKLLSFCNSSRKEILPQICCCLVSVTQRLVLMFSPSPFLLLPCLHGDVFPLPHVLSFVDR</sequence>
<dbReference type="Gramene" id="PRQ58990">
    <property type="protein sequence ID" value="PRQ58990"/>
    <property type="gene ID" value="RchiOBHm_Chr1g0365241"/>
</dbReference>
<proteinExistence type="predicted"/>
<accession>A0A2P6SJY3</accession>
<dbReference type="Proteomes" id="UP000238479">
    <property type="component" value="Chromosome 1"/>
</dbReference>
<organism evidence="1 2">
    <name type="scientific">Rosa chinensis</name>
    <name type="common">China rose</name>
    <dbReference type="NCBI Taxonomy" id="74649"/>
    <lineage>
        <taxon>Eukaryota</taxon>
        <taxon>Viridiplantae</taxon>
        <taxon>Streptophyta</taxon>
        <taxon>Embryophyta</taxon>
        <taxon>Tracheophyta</taxon>
        <taxon>Spermatophyta</taxon>
        <taxon>Magnoliopsida</taxon>
        <taxon>eudicotyledons</taxon>
        <taxon>Gunneridae</taxon>
        <taxon>Pentapetalae</taxon>
        <taxon>rosids</taxon>
        <taxon>fabids</taxon>
        <taxon>Rosales</taxon>
        <taxon>Rosaceae</taxon>
        <taxon>Rosoideae</taxon>
        <taxon>Rosoideae incertae sedis</taxon>
        <taxon>Rosa</taxon>
    </lineage>
</organism>
<reference evidence="1 2" key="1">
    <citation type="journal article" date="2018" name="Nat. Genet.">
        <title>The Rosa genome provides new insights in the design of modern roses.</title>
        <authorList>
            <person name="Bendahmane M."/>
        </authorList>
    </citation>
    <scope>NUCLEOTIDE SEQUENCE [LARGE SCALE GENOMIC DNA]</scope>
    <source>
        <strain evidence="2">cv. Old Blush</strain>
    </source>
</reference>
<dbReference type="EMBL" id="PDCK01000039">
    <property type="protein sequence ID" value="PRQ58990.1"/>
    <property type="molecule type" value="Genomic_DNA"/>
</dbReference>
<dbReference type="AlphaFoldDB" id="A0A2P6SJY3"/>
<protein>
    <submittedName>
        <fullName evidence="1">Uncharacterized protein</fullName>
    </submittedName>
</protein>
<evidence type="ECO:0000313" key="1">
    <source>
        <dbReference type="EMBL" id="PRQ58990.1"/>
    </source>
</evidence>
<comment type="caution">
    <text evidence="1">The sequence shown here is derived from an EMBL/GenBank/DDBJ whole genome shotgun (WGS) entry which is preliminary data.</text>
</comment>
<gene>
    <name evidence="1" type="ORF">RchiOBHm_Chr1g0365241</name>
</gene>
<name>A0A2P6SJY3_ROSCH</name>
<evidence type="ECO:0000313" key="2">
    <source>
        <dbReference type="Proteomes" id="UP000238479"/>
    </source>
</evidence>
<keyword evidence="2" id="KW-1185">Reference proteome</keyword>